<accession>A0A4U2ZCW2</accession>
<dbReference type="EMBL" id="SZPU01000012">
    <property type="protein sequence ID" value="TKI71905.1"/>
    <property type="molecule type" value="Genomic_DNA"/>
</dbReference>
<dbReference type="RefSeq" id="WP_107894751.1">
    <property type="nucleotide sequence ID" value="NZ_PYWM01000005.1"/>
</dbReference>
<keyword evidence="2" id="KW-1185">Reference proteome</keyword>
<organism evidence="1 2">
    <name type="scientific">Lysinibacillus mangiferihumi</name>
    <dbReference type="NCBI Taxonomy" id="1130819"/>
    <lineage>
        <taxon>Bacteria</taxon>
        <taxon>Bacillati</taxon>
        <taxon>Bacillota</taxon>
        <taxon>Bacilli</taxon>
        <taxon>Bacillales</taxon>
        <taxon>Bacillaceae</taxon>
        <taxon>Lysinibacillus</taxon>
    </lineage>
</organism>
<name>A0A4U2ZCW2_9BACI</name>
<dbReference type="Proteomes" id="UP000308744">
    <property type="component" value="Unassembled WGS sequence"/>
</dbReference>
<proteinExistence type="predicted"/>
<sequence length="78" mass="9488">MAYSKEQIEDRINKIKKRYKNFDQIIVTKETKSDLYLLALDYDNEDHYLKMDSNGQLFVKFNAQWKAVKNFLYRESNQ</sequence>
<evidence type="ECO:0000313" key="1">
    <source>
        <dbReference type="EMBL" id="TKI71905.1"/>
    </source>
</evidence>
<protein>
    <submittedName>
        <fullName evidence="1">Uncharacterized protein</fullName>
    </submittedName>
</protein>
<evidence type="ECO:0000313" key="2">
    <source>
        <dbReference type="Proteomes" id="UP000308744"/>
    </source>
</evidence>
<comment type="caution">
    <text evidence="1">The sequence shown here is derived from an EMBL/GenBank/DDBJ whole genome shotgun (WGS) entry which is preliminary data.</text>
</comment>
<gene>
    <name evidence="1" type="ORF">FC756_03675</name>
</gene>
<dbReference type="AlphaFoldDB" id="A0A4U2ZCW2"/>
<reference evidence="1 2" key="1">
    <citation type="submission" date="2019-04" db="EMBL/GenBank/DDBJ databases">
        <title>Lysinibacillus genome sequencing.</title>
        <authorList>
            <person name="Dunlap C."/>
        </authorList>
    </citation>
    <scope>NUCLEOTIDE SEQUENCE [LARGE SCALE GENOMIC DNA]</scope>
    <source>
        <strain evidence="1 2">CCTCC AB 2010389</strain>
    </source>
</reference>